<dbReference type="EMBL" id="AP013058">
    <property type="protein sequence ID" value="BAN22102.1"/>
    <property type="molecule type" value="Genomic_DNA"/>
</dbReference>
<dbReference type="AlphaFoldDB" id="R4WW06"/>
<reference evidence="1 2" key="1">
    <citation type="journal article" date="2013" name="Genome Announc.">
        <title>Complete Genome Sequence of Burkholderia sp. Strain RPE64, Bacterial Symbiont of the Bean Bug Riptortus pedestris.</title>
        <authorList>
            <person name="Shibata T.F."/>
            <person name="Maeda T."/>
            <person name="Nikoh N."/>
            <person name="Yamaguchi K."/>
            <person name="Oshima K."/>
            <person name="Hattori M."/>
            <person name="Nishiyama T."/>
            <person name="Hasebe M."/>
            <person name="Fukatsu T."/>
            <person name="Kikuchi Y."/>
            <person name="Shigenobu S."/>
        </authorList>
    </citation>
    <scope>NUCLEOTIDE SEQUENCE [LARGE SCALE GENOMIC DNA]</scope>
</reference>
<name>R4WW06_9BURK</name>
<evidence type="ECO:0000313" key="1">
    <source>
        <dbReference type="EMBL" id="BAN22102.1"/>
    </source>
</evidence>
<reference evidence="1 2" key="2">
    <citation type="journal article" date="2018" name="Int. J. Syst. Evol. Microbiol.">
        <title>Burkholderia insecticola sp. nov., a gut symbiotic bacterium of the bean bug Riptortus pedestris.</title>
        <authorList>
            <person name="Takeshita K."/>
            <person name="Tamaki H."/>
            <person name="Ohbayashi T."/>
            <person name="Meng X.-Y."/>
            <person name="Sone T."/>
            <person name="Mitani Y."/>
            <person name="Peeters C."/>
            <person name="Kikuchi Y."/>
            <person name="Vandamme P."/>
        </authorList>
    </citation>
    <scope>NUCLEOTIDE SEQUENCE [LARGE SCALE GENOMIC DNA]</scope>
    <source>
        <strain evidence="1">RPE64</strain>
    </source>
</reference>
<accession>R4WW06</accession>
<sequence length="39" mass="4616">MARPRENGGVILYERSPFHRRFNDLHAIALKFSTRFALK</sequence>
<proteinExistence type="predicted"/>
<dbReference type="KEGG" id="buo:BRPE64_ACDS03480"/>
<dbReference type="PATRIC" id="fig|758793.3.peg.348"/>
<protein>
    <submittedName>
        <fullName evidence="1">Uncharacterized protein</fullName>
    </submittedName>
</protein>
<dbReference type="STRING" id="758793.BRPE64_ACDS03480"/>
<organism evidence="1 2">
    <name type="scientific">Caballeronia insecticola</name>
    <dbReference type="NCBI Taxonomy" id="758793"/>
    <lineage>
        <taxon>Bacteria</taxon>
        <taxon>Pseudomonadati</taxon>
        <taxon>Pseudomonadota</taxon>
        <taxon>Betaproteobacteria</taxon>
        <taxon>Burkholderiales</taxon>
        <taxon>Burkholderiaceae</taxon>
        <taxon>Caballeronia</taxon>
    </lineage>
</organism>
<keyword evidence="2" id="KW-1185">Reference proteome</keyword>
<evidence type="ECO:0000313" key="2">
    <source>
        <dbReference type="Proteomes" id="UP000013966"/>
    </source>
</evidence>
<dbReference type="Proteomes" id="UP000013966">
    <property type="component" value="Chromosome 1"/>
</dbReference>
<gene>
    <name evidence="1" type="ORF">BRPE64_ACDS03480</name>
</gene>
<dbReference type="HOGENOM" id="CLU_3306014_0_0_4"/>